<dbReference type="AlphaFoldDB" id="A0A919RS05"/>
<reference evidence="1" key="1">
    <citation type="submission" date="2021-01" db="EMBL/GenBank/DDBJ databases">
        <title>Whole genome shotgun sequence of Sinosporangium siamense NBRC 109515.</title>
        <authorList>
            <person name="Komaki H."/>
            <person name="Tamura T."/>
        </authorList>
    </citation>
    <scope>NUCLEOTIDE SEQUENCE</scope>
    <source>
        <strain evidence="1">NBRC 109515</strain>
    </source>
</reference>
<comment type="caution">
    <text evidence="1">The sequence shown here is derived from an EMBL/GenBank/DDBJ whole genome shotgun (WGS) entry which is preliminary data.</text>
</comment>
<protein>
    <submittedName>
        <fullName evidence="1">Uncharacterized protein</fullName>
    </submittedName>
</protein>
<keyword evidence="2" id="KW-1185">Reference proteome</keyword>
<evidence type="ECO:0000313" key="1">
    <source>
        <dbReference type="EMBL" id="GII97466.1"/>
    </source>
</evidence>
<dbReference type="EMBL" id="BOOW01000060">
    <property type="protein sequence ID" value="GII97466.1"/>
    <property type="molecule type" value="Genomic_DNA"/>
</dbReference>
<gene>
    <name evidence="1" type="ORF">Ssi02_76970</name>
</gene>
<proteinExistence type="predicted"/>
<organism evidence="1 2">
    <name type="scientific">Sinosporangium siamense</name>
    <dbReference type="NCBI Taxonomy" id="1367973"/>
    <lineage>
        <taxon>Bacteria</taxon>
        <taxon>Bacillati</taxon>
        <taxon>Actinomycetota</taxon>
        <taxon>Actinomycetes</taxon>
        <taxon>Streptosporangiales</taxon>
        <taxon>Streptosporangiaceae</taxon>
        <taxon>Sinosporangium</taxon>
    </lineage>
</organism>
<name>A0A919RS05_9ACTN</name>
<sequence>MASITMWTRVEPRTRAADMSPALSAQTADPAWFLARQWQLGEFQGEDTGSPVSAELTYDTAPLTRVRRDSSATPQTIPRSAVDAALTAAPLPALVEREPDALARDLRTSVEAGRHLLRLLSKAELDRAEPVSGGGTLRAWLHKVYPLAAPVPGDADPATATYLSVLGGRTVDGYAVADTIRTTGGVPPGIPTTDALRPRMEAVFGAWLEWYRRTFGFGAPAATSWRRDRMEHRFALSAAFTDASLGEVVLTADEYDGNGLDWQDLDHDPGATLGASPESRNTQKITVIPTVAAFGGMANPRWWEFEDAKIHWGGTAVDTTDLARMLLIEYAAVYAGDHFVIPVELPIGSVTSVRRLRVVDSFGEEHLIGDTDDGFALFRNSHTSGLGSSPHLVLLPTSAGGLNSAPVEEVVFLRDETNNMAWAVETTVTGPAGHPVDRHEAEQRALPGRVTPAESGGAELVYSLQDPVPEHWIPLTPVQLRPGVTALDRLDNQRPTPGGYTAVPALGRVLDAPARLLIPEEEVPAEGTRVTRHWRLTRWADGTTHLWLTRAKRPARPQPTPALAFDHVTVP</sequence>
<accession>A0A919RS05</accession>
<evidence type="ECO:0000313" key="2">
    <source>
        <dbReference type="Proteomes" id="UP000606172"/>
    </source>
</evidence>
<dbReference type="Proteomes" id="UP000606172">
    <property type="component" value="Unassembled WGS sequence"/>
</dbReference>
<dbReference type="RefSeq" id="WP_204033586.1">
    <property type="nucleotide sequence ID" value="NZ_BOOW01000060.1"/>
</dbReference>